<feature type="coiled-coil region" evidence="1">
    <location>
        <begin position="458"/>
        <end position="485"/>
    </location>
</feature>
<keyword evidence="1" id="KW-0175">Coiled coil</keyword>
<feature type="coiled-coil region" evidence="1">
    <location>
        <begin position="174"/>
        <end position="228"/>
    </location>
</feature>
<evidence type="ECO:0000313" key="3">
    <source>
        <dbReference type="Proteomes" id="UP000736328"/>
    </source>
</evidence>
<dbReference type="AlphaFoldDB" id="A0A933I986"/>
<dbReference type="EMBL" id="JACQXR010000004">
    <property type="protein sequence ID" value="MBI4725668.1"/>
    <property type="molecule type" value="Genomic_DNA"/>
</dbReference>
<gene>
    <name evidence="2" type="ORF">HY768_00320</name>
</gene>
<comment type="caution">
    <text evidence="2">The sequence shown here is derived from an EMBL/GenBank/DDBJ whole genome shotgun (WGS) entry which is preliminary data.</text>
</comment>
<evidence type="ECO:0000313" key="2">
    <source>
        <dbReference type="EMBL" id="MBI4725668.1"/>
    </source>
</evidence>
<protein>
    <submittedName>
        <fullName evidence="2">Uncharacterized protein</fullName>
    </submittedName>
</protein>
<organism evidence="2 3">
    <name type="scientific">candidate division TA06 bacterium</name>
    <dbReference type="NCBI Taxonomy" id="2250710"/>
    <lineage>
        <taxon>Bacteria</taxon>
        <taxon>Bacteria division TA06</taxon>
    </lineage>
</organism>
<sequence>MPDGKVIKPAGRQIMVIMPDGRMMEPSIVMTIDDLRDKQKTVFRMFGGSPQMIMSAKEALMVDISEVLKETFGDKLEVMGQYKTDILVYYAPNAFSGDKQRAITVANQVYADRLKQLEVERREHMAAITRLKTLYENEKGKSVQFAAMANQFRLQTMSDNEKEQLVTRARSEALEMVEEAVKSIEAEKADLERTLEQLALQLSDTITIAQHSEEMERLKQEYGEVNKRAMLVRPAADLDDLSLEQQQEYSRHLPKLCDQQGNERLFDLAQVLKLKGEEQGLSEGSHVLVRYQPGDEVKFFIGRLFFNDTKDYVCLGQGFEITSSVYKGQAKGEIPSDEEVLGIIGKNPLHVQIYLEAVRNSSIQTVQFWLHDLRAGQLLEIQSIDQAIGDLQESQMHIAHQRTYEQGPAEEECRAEESILEQQAEVDEELQAIKRLIVGPLASKYVPDEMEWRKKMSLARDKLQKEMAQRELKKLRGKKQKEVQAIYERVSRLLFDEEMVGKANVNLKKYPPQMIALREKISDRMGERIKHDAGLLKKLLADIE</sequence>
<reference evidence="2" key="1">
    <citation type="submission" date="2020-07" db="EMBL/GenBank/DDBJ databases">
        <title>Huge and variable diversity of episymbiotic CPR bacteria and DPANN archaea in groundwater ecosystems.</title>
        <authorList>
            <person name="He C.Y."/>
            <person name="Keren R."/>
            <person name="Whittaker M."/>
            <person name="Farag I.F."/>
            <person name="Doudna J."/>
            <person name="Cate J.H.D."/>
            <person name="Banfield J.F."/>
        </authorList>
    </citation>
    <scope>NUCLEOTIDE SEQUENCE</scope>
    <source>
        <strain evidence="2">NC_groundwater_1520_Pr4_B-0.1um_53_5</strain>
    </source>
</reference>
<evidence type="ECO:0000256" key="1">
    <source>
        <dbReference type="SAM" id="Coils"/>
    </source>
</evidence>
<proteinExistence type="predicted"/>
<dbReference type="Proteomes" id="UP000736328">
    <property type="component" value="Unassembled WGS sequence"/>
</dbReference>
<accession>A0A933I986</accession>
<name>A0A933I986_UNCT6</name>